<dbReference type="AlphaFoldDB" id="A0A8J3QCQ4"/>
<comment type="caution">
    <text evidence="1">The sequence shown here is derived from an EMBL/GenBank/DDBJ whole genome shotgun (WGS) entry which is preliminary data.</text>
</comment>
<protein>
    <submittedName>
        <fullName evidence="1">Uncharacterized protein</fullName>
    </submittedName>
</protein>
<organism evidence="1 2">
    <name type="scientific">Rhizocola hellebori</name>
    <dbReference type="NCBI Taxonomy" id="1392758"/>
    <lineage>
        <taxon>Bacteria</taxon>
        <taxon>Bacillati</taxon>
        <taxon>Actinomycetota</taxon>
        <taxon>Actinomycetes</taxon>
        <taxon>Micromonosporales</taxon>
        <taxon>Micromonosporaceae</taxon>
        <taxon>Rhizocola</taxon>
    </lineage>
</organism>
<proteinExistence type="predicted"/>
<name>A0A8J3QCQ4_9ACTN</name>
<keyword evidence="2" id="KW-1185">Reference proteome</keyword>
<accession>A0A8J3QCQ4</accession>
<reference evidence="1" key="1">
    <citation type="submission" date="2021-01" db="EMBL/GenBank/DDBJ databases">
        <title>Whole genome shotgun sequence of Rhizocola hellebori NBRC 109834.</title>
        <authorList>
            <person name="Komaki H."/>
            <person name="Tamura T."/>
        </authorList>
    </citation>
    <scope>NUCLEOTIDE SEQUENCE</scope>
    <source>
        <strain evidence="1">NBRC 109834</strain>
    </source>
</reference>
<evidence type="ECO:0000313" key="1">
    <source>
        <dbReference type="EMBL" id="GIH07399.1"/>
    </source>
</evidence>
<evidence type="ECO:0000313" key="2">
    <source>
        <dbReference type="Proteomes" id="UP000612899"/>
    </source>
</evidence>
<dbReference type="EMBL" id="BONY01000036">
    <property type="protein sequence ID" value="GIH07399.1"/>
    <property type="molecule type" value="Genomic_DNA"/>
</dbReference>
<dbReference type="RefSeq" id="WP_203911189.1">
    <property type="nucleotide sequence ID" value="NZ_BONY01000036.1"/>
</dbReference>
<gene>
    <name evidence="1" type="ORF">Rhe02_54660</name>
</gene>
<sequence length="255" mass="28402">MADIKPTLDAIDEAIEGYVTWHGSGDAMVEVNGERGGFDGHISTWVDDAHAWAGEVAHERVTRMRLGQPRHVSIGGVDVTEYVRSVDIAAEARPVGLISASAPPEGEPLDAYEALRRFARIMDYDWPSAQPEQTVVAGPDVAARIEGLGIPVIESPLVPEGQVYVINQPTIGPMFTEPVSYSFDQDVATYRYGMRCLQPFSLTYRGVFDAADPIVDEVARIFDIPPHLLGRPRARRKQLHRAYRQRSLARRRRNR</sequence>
<dbReference type="Proteomes" id="UP000612899">
    <property type="component" value="Unassembled WGS sequence"/>
</dbReference>